<name>A0AAW0BBU1_9AGAR</name>
<comment type="caution">
    <text evidence="2">The sequence shown here is derived from an EMBL/GenBank/DDBJ whole genome shotgun (WGS) entry which is preliminary data.</text>
</comment>
<evidence type="ECO:0000313" key="3">
    <source>
        <dbReference type="EMBL" id="KAK7032363.1"/>
    </source>
</evidence>
<organism evidence="2 4">
    <name type="scientific">Paramarasmius palmivorus</name>
    <dbReference type="NCBI Taxonomy" id="297713"/>
    <lineage>
        <taxon>Eukaryota</taxon>
        <taxon>Fungi</taxon>
        <taxon>Dikarya</taxon>
        <taxon>Basidiomycota</taxon>
        <taxon>Agaricomycotina</taxon>
        <taxon>Agaricomycetes</taxon>
        <taxon>Agaricomycetidae</taxon>
        <taxon>Agaricales</taxon>
        <taxon>Marasmiineae</taxon>
        <taxon>Marasmiaceae</taxon>
        <taxon>Paramarasmius</taxon>
    </lineage>
</organism>
<dbReference type="EMBL" id="JAYKXP010000065">
    <property type="protein sequence ID" value="KAK7032363.1"/>
    <property type="molecule type" value="Genomic_DNA"/>
</dbReference>
<dbReference type="Proteomes" id="UP001383192">
    <property type="component" value="Unassembled WGS sequence"/>
</dbReference>
<sequence length="497" mass="57506">MSIKSSSKVSIRGKATLNSVRGNQINHTKTIIISRATKRSKRDEYDEFEYVKRGDIVTVKDIHSKELEVREWEPQGDGFLVAGRLLRKTKRRICAIELHSDRPSSQTQKFTAFIYEDDDARSFWEDDFREFSRNRNTGSLQLFGVNRSEIPMLIFHHGTLCDGPEGPMFGRSFTSARETIIVPSSREMLESDASFRFLSKFKSKALNEYVLDLAQQQWEYIHLDDLLPNVAGDLPSEDRQRFDWRAEYPYLEHVWRDTDCHFPLDIIGSLRFDTIYSPTRGAVARLAQVDRPWTFWETHTDESSIGRYVSIEIPSPGLRISRISRQYDGLAAFFRLCDAEAPPPIHLVLYPPPMCISELKRWLDGDIPTHFWFCDETGQMSEDELEEWGIPELVPCLSPTFQHDFCKLASLRSLPPHICKAIRDWQIVQGYDPSTADYARYMGYPEYETVNEPWPRQAEASDSHQAEDQEEEKEEAPIYESTWWEAIPGSGISAFGF</sequence>
<keyword evidence="4" id="KW-1185">Reference proteome</keyword>
<dbReference type="AlphaFoldDB" id="A0AAW0BBU1"/>
<dbReference type="EMBL" id="JAYKXP010000138">
    <property type="protein sequence ID" value="KAK7023485.1"/>
    <property type="molecule type" value="Genomic_DNA"/>
</dbReference>
<evidence type="ECO:0000313" key="4">
    <source>
        <dbReference type="Proteomes" id="UP001383192"/>
    </source>
</evidence>
<feature type="region of interest" description="Disordered" evidence="1">
    <location>
        <begin position="455"/>
        <end position="480"/>
    </location>
</feature>
<reference evidence="2 4" key="1">
    <citation type="submission" date="2024-01" db="EMBL/GenBank/DDBJ databases">
        <title>A draft genome for a cacao thread blight-causing isolate of Paramarasmius palmivorus.</title>
        <authorList>
            <person name="Baruah I.K."/>
            <person name="Bukari Y."/>
            <person name="Amoako-Attah I."/>
            <person name="Meinhardt L.W."/>
            <person name="Bailey B.A."/>
            <person name="Cohen S.P."/>
        </authorList>
    </citation>
    <scope>NUCLEOTIDE SEQUENCE [LARGE SCALE GENOMIC DNA]</scope>
    <source>
        <strain evidence="2 4">GH-12</strain>
    </source>
</reference>
<evidence type="ECO:0000313" key="2">
    <source>
        <dbReference type="EMBL" id="KAK7023485.1"/>
    </source>
</evidence>
<gene>
    <name evidence="3" type="ORF">VNI00_013111</name>
    <name evidence="2" type="ORF">VNI00_016703</name>
</gene>
<accession>A0AAW0BBU1</accession>
<evidence type="ECO:0000256" key="1">
    <source>
        <dbReference type="SAM" id="MobiDB-lite"/>
    </source>
</evidence>
<protein>
    <submittedName>
        <fullName evidence="2">Uncharacterized protein</fullName>
    </submittedName>
</protein>
<proteinExistence type="predicted"/>